<dbReference type="SMART" id="SM00387">
    <property type="entry name" value="HATPase_c"/>
    <property type="match status" value="1"/>
</dbReference>
<dbReference type="Proteomes" id="UP000656804">
    <property type="component" value="Unassembled WGS sequence"/>
</dbReference>
<evidence type="ECO:0000256" key="6">
    <source>
        <dbReference type="ARBA" id="ARBA00023012"/>
    </source>
</evidence>
<feature type="domain" description="Histidine kinase" evidence="7">
    <location>
        <begin position="228"/>
        <end position="325"/>
    </location>
</feature>
<keyword evidence="6" id="KW-0902">Two-component regulatory system</keyword>
<dbReference type="InterPro" id="IPR003594">
    <property type="entry name" value="HATPase_dom"/>
</dbReference>
<sequence length="328" mass="35055">MEVPTRFIDAGPRVEAGAAGLLVLDAAGVIQYVDQAADDLLGERDRIGHAFELPLDTSAPQRIELVDRWGCVRSVSVTVSQVDGAAGGPGGYVVVCRDLVEHDAALEAVRRQVEDDRELSAIAFRELHDSLGGLTWTLDTLQRRWEHLDERERRSQLVRIDQAVGSLAATVAGYLVPDHPVGDQGASTLNALVRERLVDLGEAGAAAVAIAIPDHLRVDAEDAHVWTILRSLLENALVHGCDPVLLVAVERDDEIAVAVVDHGPGIAASGVADLFNRPHSADGRMTLTSGLSTARMLAERYDGSLSYLPHPPGGSRFILTLPAFSGSD</sequence>
<dbReference type="PANTHER" id="PTHR44936">
    <property type="entry name" value="SENSOR PROTEIN CREC"/>
    <property type="match status" value="1"/>
</dbReference>
<evidence type="ECO:0000313" key="9">
    <source>
        <dbReference type="Proteomes" id="UP000656804"/>
    </source>
</evidence>
<comment type="caution">
    <text evidence="8">The sequence shown here is derived from an EMBL/GenBank/DDBJ whole genome shotgun (WGS) entry which is preliminary data.</text>
</comment>
<evidence type="ECO:0000256" key="5">
    <source>
        <dbReference type="ARBA" id="ARBA00022777"/>
    </source>
</evidence>
<dbReference type="PROSITE" id="PS50109">
    <property type="entry name" value="HIS_KIN"/>
    <property type="match status" value="1"/>
</dbReference>
<evidence type="ECO:0000259" key="7">
    <source>
        <dbReference type="PROSITE" id="PS50109"/>
    </source>
</evidence>
<name>A0A930UZ44_9ACTN</name>
<evidence type="ECO:0000256" key="3">
    <source>
        <dbReference type="ARBA" id="ARBA00022553"/>
    </source>
</evidence>
<dbReference type="GO" id="GO:0000160">
    <property type="term" value="P:phosphorelay signal transduction system"/>
    <property type="evidence" value="ECO:0007669"/>
    <property type="project" value="UniProtKB-KW"/>
</dbReference>
<keyword evidence="9" id="KW-1185">Reference proteome</keyword>
<dbReference type="InterPro" id="IPR036890">
    <property type="entry name" value="HATPase_C_sf"/>
</dbReference>
<proteinExistence type="predicted"/>
<dbReference type="CDD" id="cd00130">
    <property type="entry name" value="PAS"/>
    <property type="match status" value="1"/>
</dbReference>
<dbReference type="InterPro" id="IPR000014">
    <property type="entry name" value="PAS"/>
</dbReference>
<protein>
    <recommendedName>
        <fullName evidence="2">histidine kinase</fullName>
        <ecNumber evidence="2">2.7.13.3</ecNumber>
    </recommendedName>
</protein>
<evidence type="ECO:0000313" key="8">
    <source>
        <dbReference type="EMBL" id="MBF4161054.1"/>
    </source>
</evidence>
<comment type="catalytic activity">
    <reaction evidence="1">
        <text>ATP + protein L-histidine = ADP + protein N-phospho-L-histidine.</text>
        <dbReference type="EC" id="2.7.13.3"/>
    </reaction>
</comment>
<dbReference type="Gene3D" id="3.30.565.10">
    <property type="entry name" value="Histidine kinase-like ATPase, C-terminal domain"/>
    <property type="match status" value="1"/>
</dbReference>
<gene>
    <name evidence="8" type="ORF">ISG29_05080</name>
</gene>
<reference evidence="8" key="1">
    <citation type="submission" date="2020-11" db="EMBL/GenBank/DDBJ databases">
        <title>Nocardioides sp. CBS4Y-1, whole genome shotgun sequence.</title>
        <authorList>
            <person name="Tuo L."/>
        </authorList>
    </citation>
    <scope>NUCLEOTIDE SEQUENCE</scope>
    <source>
        <strain evidence="8">CBS4Y-1</strain>
    </source>
</reference>
<dbReference type="PANTHER" id="PTHR44936:SF9">
    <property type="entry name" value="SENSOR PROTEIN CREC"/>
    <property type="match status" value="1"/>
</dbReference>
<accession>A0A930UZ44</accession>
<dbReference type="AlphaFoldDB" id="A0A930UZ44"/>
<keyword evidence="3" id="KW-0597">Phosphoprotein</keyword>
<organism evidence="8 9">
    <name type="scientific">Nocardioides acrostichi</name>
    <dbReference type="NCBI Taxonomy" id="2784339"/>
    <lineage>
        <taxon>Bacteria</taxon>
        <taxon>Bacillati</taxon>
        <taxon>Actinomycetota</taxon>
        <taxon>Actinomycetes</taxon>
        <taxon>Propionibacteriales</taxon>
        <taxon>Nocardioidaceae</taxon>
        <taxon>Nocardioides</taxon>
    </lineage>
</organism>
<dbReference type="InterPro" id="IPR005467">
    <property type="entry name" value="His_kinase_dom"/>
</dbReference>
<dbReference type="EC" id="2.7.13.3" evidence="2"/>
<dbReference type="GO" id="GO:0004673">
    <property type="term" value="F:protein histidine kinase activity"/>
    <property type="evidence" value="ECO:0007669"/>
    <property type="project" value="UniProtKB-EC"/>
</dbReference>
<dbReference type="InterPro" id="IPR050980">
    <property type="entry name" value="2C_sensor_his_kinase"/>
</dbReference>
<evidence type="ECO:0000256" key="4">
    <source>
        <dbReference type="ARBA" id="ARBA00022679"/>
    </source>
</evidence>
<keyword evidence="4" id="KW-0808">Transferase</keyword>
<evidence type="ECO:0000256" key="1">
    <source>
        <dbReference type="ARBA" id="ARBA00000085"/>
    </source>
</evidence>
<evidence type="ECO:0000256" key="2">
    <source>
        <dbReference type="ARBA" id="ARBA00012438"/>
    </source>
</evidence>
<dbReference type="Pfam" id="PF02518">
    <property type="entry name" value="HATPase_c"/>
    <property type="match status" value="1"/>
</dbReference>
<keyword evidence="5" id="KW-0418">Kinase</keyword>
<dbReference type="EMBL" id="JADIVZ010000002">
    <property type="protein sequence ID" value="MBF4161054.1"/>
    <property type="molecule type" value="Genomic_DNA"/>
</dbReference>
<dbReference type="SUPFAM" id="SSF55874">
    <property type="entry name" value="ATPase domain of HSP90 chaperone/DNA topoisomerase II/histidine kinase"/>
    <property type="match status" value="1"/>
</dbReference>